<dbReference type="EMBL" id="MU864042">
    <property type="protein sequence ID" value="KAK4194744.1"/>
    <property type="molecule type" value="Genomic_DNA"/>
</dbReference>
<reference evidence="2" key="1">
    <citation type="journal article" date="2023" name="Mol. Phylogenet. Evol.">
        <title>Genome-scale phylogeny and comparative genomics of the fungal order Sordariales.</title>
        <authorList>
            <person name="Hensen N."/>
            <person name="Bonometti L."/>
            <person name="Westerberg I."/>
            <person name="Brannstrom I.O."/>
            <person name="Guillou S."/>
            <person name="Cros-Aarteil S."/>
            <person name="Calhoun S."/>
            <person name="Haridas S."/>
            <person name="Kuo A."/>
            <person name="Mondo S."/>
            <person name="Pangilinan J."/>
            <person name="Riley R."/>
            <person name="LaButti K."/>
            <person name="Andreopoulos B."/>
            <person name="Lipzen A."/>
            <person name="Chen C."/>
            <person name="Yan M."/>
            <person name="Daum C."/>
            <person name="Ng V."/>
            <person name="Clum A."/>
            <person name="Steindorff A."/>
            <person name="Ohm R.A."/>
            <person name="Martin F."/>
            <person name="Silar P."/>
            <person name="Natvig D.O."/>
            <person name="Lalanne C."/>
            <person name="Gautier V."/>
            <person name="Ament-Velasquez S.L."/>
            <person name="Kruys A."/>
            <person name="Hutchinson M.I."/>
            <person name="Powell A.J."/>
            <person name="Barry K."/>
            <person name="Miller A.N."/>
            <person name="Grigoriev I.V."/>
            <person name="Debuchy R."/>
            <person name="Gladieux P."/>
            <person name="Hiltunen Thoren M."/>
            <person name="Johannesson H."/>
        </authorList>
    </citation>
    <scope>NUCLEOTIDE SEQUENCE</scope>
    <source>
        <strain evidence="2">CBS 315.58</strain>
    </source>
</reference>
<sequence length="175" mass="18575">MSNNPSTPIKVPPSAASYTPATLDPELRSSINSTLIKEGHVTKIQEHLLHTLHANPSNWPTLIENHARDLLRSGEITTFPALLRKVMDDIRHDTALAPSSSSSSSSTSKPTNGTPAPGDENGTPNGAKNVNVNGNGIRTTAGQNSLALPQAVIDDALKVTREALEQVCEIEPDDS</sequence>
<evidence type="ECO:0000313" key="2">
    <source>
        <dbReference type="EMBL" id="KAK4194744.1"/>
    </source>
</evidence>
<gene>
    <name evidence="2" type="ORF">QBC40DRAFT_343949</name>
</gene>
<accession>A0AAN6X6G2</accession>
<dbReference type="Proteomes" id="UP001303160">
    <property type="component" value="Unassembled WGS sequence"/>
</dbReference>
<reference evidence="2" key="2">
    <citation type="submission" date="2023-05" db="EMBL/GenBank/DDBJ databases">
        <authorList>
            <consortium name="Lawrence Berkeley National Laboratory"/>
            <person name="Steindorff A."/>
            <person name="Hensen N."/>
            <person name="Bonometti L."/>
            <person name="Westerberg I."/>
            <person name="Brannstrom I.O."/>
            <person name="Guillou S."/>
            <person name="Cros-Aarteil S."/>
            <person name="Calhoun S."/>
            <person name="Haridas S."/>
            <person name="Kuo A."/>
            <person name="Mondo S."/>
            <person name="Pangilinan J."/>
            <person name="Riley R."/>
            <person name="Labutti K."/>
            <person name="Andreopoulos B."/>
            <person name="Lipzen A."/>
            <person name="Chen C."/>
            <person name="Yanf M."/>
            <person name="Daum C."/>
            <person name="Ng V."/>
            <person name="Clum A."/>
            <person name="Ohm R."/>
            <person name="Martin F."/>
            <person name="Silar P."/>
            <person name="Natvig D."/>
            <person name="Lalanne C."/>
            <person name="Gautier V."/>
            <person name="Ament-Velasquez S.L."/>
            <person name="Kruys A."/>
            <person name="Hutchinson M.I."/>
            <person name="Powell A.J."/>
            <person name="Barry K."/>
            <person name="Miller A.N."/>
            <person name="Grigoriev I.V."/>
            <person name="Debuchy R."/>
            <person name="Gladieux P."/>
            <person name="Thoren M.H."/>
            <person name="Johannesson H."/>
        </authorList>
    </citation>
    <scope>NUCLEOTIDE SEQUENCE</scope>
    <source>
        <strain evidence="2">CBS 315.58</strain>
    </source>
</reference>
<feature type="compositionally biased region" description="Low complexity" evidence="1">
    <location>
        <begin position="99"/>
        <end position="108"/>
    </location>
</feature>
<evidence type="ECO:0000256" key="1">
    <source>
        <dbReference type="SAM" id="MobiDB-lite"/>
    </source>
</evidence>
<proteinExistence type="predicted"/>
<feature type="region of interest" description="Disordered" evidence="1">
    <location>
        <begin position="1"/>
        <end position="21"/>
    </location>
</feature>
<comment type="caution">
    <text evidence="2">The sequence shown here is derived from an EMBL/GenBank/DDBJ whole genome shotgun (WGS) entry which is preliminary data.</text>
</comment>
<evidence type="ECO:0000313" key="3">
    <source>
        <dbReference type="Proteomes" id="UP001303160"/>
    </source>
</evidence>
<feature type="region of interest" description="Disordered" evidence="1">
    <location>
        <begin position="95"/>
        <end position="144"/>
    </location>
</feature>
<organism evidence="2 3">
    <name type="scientific">Triangularia verruculosa</name>
    <dbReference type="NCBI Taxonomy" id="2587418"/>
    <lineage>
        <taxon>Eukaryota</taxon>
        <taxon>Fungi</taxon>
        <taxon>Dikarya</taxon>
        <taxon>Ascomycota</taxon>
        <taxon>Pezizomycotina</taxon>
        <taxon>Sordariomycetes</taxon>
        <taxon>Sordariomycetidae</taxon>
        <taxon>Sordariales</taxon>
        <taxon>Podosporaceae</taxon>
        <taxon>Triangularia</taxon>
    </lineage>
</organism>
<keyword evidence="3" id="KW-1185">Reference proteome</keyword>
<protein>
    <submittedName>
        <fullName evidence="2">Uncharacterized protein</fullName>
    </submittedName>
</protein>
<dbReference type="AlphaFoldDB" id="A0AAN6X6G2"/>
<name>A0AAN6X6G2_9PEZI</name>